<comment type="caution">
    <text evidence="15">The sequence shown here is derived from an EMBL/GenBank/DDBJ whole genome shotgun (WGS) entry which is preliminary data.</text>
</comment>
<sequence length="730" mass="83684">MSAVLSDGSDFSLALATWRDINLSTLQKSLDTSGLEIVENQKDSLMGRKKLAEQTRDFKKMSDQEKVGGFKGLLKAYQTEIDALTKRSKTSESAFLNIYKLLAEAPDPYPLLEAAVDQTVRASEAKLLESELSRANEQITSLKSQLKEAEKVEKEFQKQTEKLEKFESKLEEMVKVQVSNKEAELDAVYGERIMNFQQREKDLTKQLDLTKKQLTDLRTSNESNQAKILDDSSRRDFETVSRRAEIELVEVDLERSHRRIEEVERRNEKLRAEIEAVRSGSEAQERIQNLESQITELQSETTRLLSTLETQKTTIENYQEQSAKMEAEYTRQTQKLQQEIFTLKEKVVQYADYDEIKRELEIIKYVEFASLNPEDEDNAGYDDCSPDSSSLNLAIKMPNPNAEKANKQKTKSLETLLISKNRKLQDDLTTLRVMHDDLLVSSRMNAIENEKLKTQLEKLKTLNENLENDLSRMQASSSDTPAAHSLEGLVTKNSVPDPFTSKEGSGAESTQEDVGGAENSSRVVMGKSLRTSTPEPHRVTSDTSILPIITSQRDRFRQRNLELEEELRKQFETISITRNEMKSLQNDNLKLYEKVRYLQSYRDNLGNTTLNDQASRFSRFHSSIPSTVSRKDEELSKYRGIYEEHMNPFEKFRGRERMGALQALNPLDKLVLHTANFVLGNRLTRNLFLIYVLTLHALLFFTYGESAWRSDDLQRNTLRPPIPVQNAGPP</sequence>
<feature type="transmembrane region" description="Helical" evidence="12">
    <location>
        <begin position="688"/>
        <end position="708"/>
    </location>
</feature>
<keyword evidence="6 12" id="KW-1133">Transmembrane helix</keyword>
<evidence type="ECO:0000256" key="6">
    <source>
        <dbReference type="ARBA" id="ARBA00022989"/>
    </source>
</evidence>
<evidence type="ECO:0000256" key="10">
    <source>
        <dbReference type="SAM" id="Coils"/>
    </source>
</evidence>
<evidence type="ECO:0000256" key="4">
    <source>
        <dbReference type="ARBA" id="ARBA00022448"/>
    </source>
</evidence>
<feature type="domain" description="CASP C-terminal" evidence="13">
    <location>
        <begin position="448"/>
        <end position="703"/>
    </location>
</feature>
<evidence type="ECO:0000256" key="8">
    <source>
        <dbReference type="ARBA" id="ARBA00023054"/>
    </source>
</evidence>
<dbReference type="GO" id="GO:0006891">
    <property type="term" value="P:intra-Golgi vesicle-mediated transport"/>
    <property type="evidence" value="ECO:0007669"/>
    <property type="project" value="InterPro"/>
</dbReference>
<dbReference type="AlphaFoldDB" id="A0A2N5TBZ1"/>
<dbReference type="InterPro" id="IPR057476">
    <property type="entry name" value="Cux_N"/>
</dbReference>
<dbReference type="InterPro" id="IPR012955">
    <property type="entry name" value="CASP_C"/>
</dbReference>
<protein>
    <recommendedName>
        <fullName evidence="3">Protein CASP</fullName>
    </recommendedName>
</protein>
<evidence type="ECO:0000256" key="9">
    <source>
        <dbReference type="ARBA" id="ARBA00023136"/>
    </source>
</evidence>
<keyword evidence="5 12" id="KW-0812">Transmembrane</keyword>
<evidence type="ECO:0000256" key="5">
    <source>
        <dbReference type="ARBA" id="ARBA00022692"/>
    </source>
</evidence>
<keyword evidence="4" id="KW-0813">Transport</keyword>
<evidence type="ECO:0000256" key="3">
    <source>
        <dbReference type="ARBA" id="ARBA00018691"/>
    </source>
</evidence>
<accession>A0A2N5TBZ1</accession>
<evidence type="ECO:0000256" key="7">
    <source>
        <dbReference type="ARBA" id="ARBA00023034"/>
    </source>
</evidence>
<evidence type="ECO:0000259" key="13">
    <source>
        <dbReference type="Pfam" id="PF08172"/>
    </source>
</evidence>
<comment type="similarity">
    <text evidence="2">Belongs to the CASP family.</text>
</comment>
<keyword evidence="9 12" id="KW-0472">Membrane</keyword>
<proteinExistence type="inferred from homology"/>
<dbReference type="Proteomes" id="UP000235392">
    <property type="component" value="Unassembled WGS sequence"/>
</dbReference>
<dbReference type="EMBL" id="PGCI01000644">
    <property type="protein sequence ID" value="PLW23037.1"/>
    <property type="molecule type" value="Genomic_DNA"/>
</dbReference>
<feature type="coiled-coil region" evidence="10">
    <location>
        <begin position="125"/>
        <end position="213"/>
    </location>
</feature>
<feature type="region of interest" description="Disordered" evidence="11">
    <location>
        <begin position="488"/>
        <end position="540"/>
    </location>
</feature>
<dbReference type="PANTHER" id="PTHR14043:SF2">
    <property type="entry name" value="HOMEOBOX PROTEIN CUT"/>
    <property type="match status" value="1"/>
</dbReference>
<dbReference type="GO" id="GO:0000139">
    <property type="term" value="C:Golgi membrane"/>
    <property type="evidence" value="ECO:0007669"/>
    <property type="project" value="UniProtKB-SubCell"/>
</dbReference>
<evidence type="ECO:0000256" key="11">
    <source>
        <dbReference type="SAM" id="MobiDB-lite"/>
    </source>
</evidence>
<dbReference type="Pfam" id="PF25398">
    <property type="entry name" value="CUX1_N"/>
    <property type="match status" value="1"/>
</dbReference>
<evidence type="ECO:0000259" key="14">
    <source>
        <dbReference type="Pfam" id="PF25398"/>
    </source>
</evidence>
<keyword evidence="7" id="KW-0333">Golgi apparatus</keyword>
<organism evidence="15 16">
    <name type="scientific">Puccinia coronata f. sp. avenae</name>
    <dbReference type="NCBI Taxonomy" id="200324"/>
    <lineage>
        <taxon>Eukaryota</taxon>
        <taxon>Fungi</taxon>
        <taxon>Dikarya</taxon>
        <taxon>Basidiomycota</taxon>
        <taxon>Pucciniomycotina</taxon>
        <taxon>Pucciniomycetes</taxon>
        <taxon>Pucciniales</taxon>
        <taxon>Pucciniaceae</taxon>
        <taxon>Puccinia</taxon>
    </lineage>
</organism>
<feature type="domain" description="Cux N-terminal" evidence="14">
    <location>
        <begin position="9"/>
        <end position="119"/>
    </location>
</feature>
<name>A0A2N5TBZ1_9BASI</name>
<evidence type="ECO:0000256" key="2">
    <source>
        <dbReference type="ARBA" id="ARBA00006415"/>
    </source>
</evidence>
<reference evidence="15 16" key="1">
    <citation type="submission" date="2017-11" db="EMBL/GenBank/DDBJ databases">
        <title>De novo assembly and phasing of dikaryotic genomes from two isolates of Puccinia coronata f. sp. avenae, the causal agent of oat crown rust.</title>
        <authorList>
            <person name="Miller M.E."/>
            <person name="Zhang Y."/>
            <person name="Omidvar V."/>
            <person name="Sperschneider J."/>
            <person name="Schwessinger B."/>
            <person name="Raley C."/>
            <person name="Palmer J.M."/>
            <person name="Garnica D."/>
            <person name="Upadhyaya N."/>
            <person name="Rathjen J."/>
            <person name="Taylor J.M."/>
            <person name="Park R.F."/>
            <person name="Dodds P.N."/>
            <person name="Hirsch C.D."/>
            <person name="Kianian S.F."/>
            <person name="Figueroa M."/>
        </authorList>
    </citation>
    <scope>NUCLEOTIDE SEQUENCE [LARGE SCALE GENOMIC DNA]</scope>
    <source>
        <strain evidence="15">12SD80</strain>
    </source>
</reference>
<evidence type="ECO:0000256" key="12">
    <source>
        <dbReference type="SAM" id="Phobius"/>
    </source>
</evidence>
<feature type="coiled-coil region" evidence="10">
    <location>
        <begin position="35"/>
        <end position="94"/>
    </location>
</feature>
<evidence type="ECO:0000313" key="15">
    <source>
        <dbReference type="EMBL" id="PLW23037.1"/>
    </source>
</evidence>
<comment type="subcellular location">
    <subcellularLocation>
        <location evidence="1">Golgi apparatus membrane</location>
        <topology evidence="1">Single-pass type IV membrane protein</topology>
    </subcellularLocation>
</comment>
<feature type="coiled-coil region" evidence="10">
    <location>
        <begin position="246"/>
        <end position="346"/>
    </location>
</feature>
<dbReference type="PANTHER" id="PTHR14043">
    <property type="entry name" value="CCAAT DISPLACEMENT PROTEIN-RELATED"/>
    <property type="match status" value="1"/>
</dbReference>
<keyword evidence="8 10" id="KW-0175">Coiled coil</keyword>
<evidence type="ECO:0000313" key="16">
    <source>
        <dbReference type="Proteomes" id="UP000235392"/>
    </source>
</evidence>
<dbReference type="Pfam" id="PF08172">
    <property type="entry name" value="CASP_C"/>
    <property type="match status" value="1"/>
</dbReference>
<evidence type="ECO:0000256" key="1">
    <source>
        <dbReference type="ARBA" id="ARBA00004409"/>
    </source>
</evidence>
<feature type="coiled-coil region" evidence="10">
    <location>
        <begin position="445"/>
        <end position="476"/>
    </location>
</feature>
<gene>
    <name evidence="15" type="ORF">PCASD_11030</name>
</gene>